<gene>
    <name evidence="8 14" type="primary">proC</name>
    <name evidence="14" type="ORF">CL943_03660</name>
</gene>
<dbReference type="SUPFAM" id="SSF51735">
    <property type="entry name" value="NAD(P)-binding Rossmann-fold domains"/>
    <property type="match status" value="1"/>
</dbReference>
<dbReference type="InterPro" id="IPR036291">
    <property type="entry name" value="NAD(P)-bd_dom_sf"/>
</dbReference>
<reference evidence="15" key="1">
    <citation type="submission" date="2017-09" db="EMBL/GenBank/DDBJ databases">
        <title>The Reconstruction of 2,631 Draft Metagenome-Assembled Genomes from the Global Oceans.</title>
        <authorList>
            <person name="Tully B.J."/>
            <person name="Graham E.D."/>
            <person name="Heidelberg J.F."/>
        </authorList>
    </citation>
    <scope>NUCLEOTIDE SEQUENCE [LARGE SCALE GENOMIC DNA]</scope>
</reference>
<dbReference type="PIRSF" id="PIRSF000193">
    <property type="entry name" value="Pyrrol-5-carb_rd"/>
    <property type="match status" value="1"/>
</dbReference>
<organism evidence="14 15">
    <name type="scientific">Candidatus Iainarchaeum sp</name>
    <dbReference type="NCBI Taxonomy" id="3101447"/>
    <lineage>
        <taxon>Archaea</taxon>
        <taxon>Candidatus Iainarchaeota</taxon>
        <taxon>Candidatus Iainarchaeia</taxon>
        <taxon>Candidatus Iainarchaeales</taxon>
        <taxon>Candidatus Iainarchaeaceae</taxon>
        <taxon>Candidatus Iainarchaeum</taxon>
    </lineage>
</organism>
<keyword evidence="3 8" id="KW-0963">Cytoplasm</keyword>
<comment type="catalytic activity">
    <reaction evidence="8">
        <text>L-proline + NAD(+) = (S)-1-pyrroline-5-carboxylate + NADH + 2 H(+)</text>
        <dbReference type="Rhea" id="RHEA:14105"/>
        <dbReference type="ChEBI" id="CHEBI:15378"/>
        <dbReference type="ChEBI" id="CHEBI:17388"/>
        <dbReference type="ChEBI" id="CHEBI:57540"/>
        <dbReference type="ChEBI" id="CHEBI:57945"/>
        <dbReference type="ChEBI" id="CHEBI:60039"/>
        <dbReference type="EC" id="1.5.1.2"/>
    </reaction>
</comment>
<dbReference type="EMBL" id="NZBU01000012">
    <property type="protein sequence ID" value="MAG22369.1"/>
    <property type="molecule type" value="Genomic_DNA"/>
</dbReference>
<dbReference type="PROSITE" id="PS00521">
    <property type="entry name" value="P5CR"/>
    <property type="match status" value="1"/>
</dbReference>
<feature type="binding site" evidence="10">
    <location>
        <begin position="67"/>
        <end position="70"/>
    </location>
    <ligand>
        <name>NADP(+)</name>
        <dbReference type="ChEBI" id="CHEBI:58349"/>
    </ligand>
</feature>
<comment type="catalytic activity">
    <reaction evidence="8 11">
        <text>L-proline + NADP(+) = (S)-1-pyrroline-5-carboxylate + NADPH + 2 H(+)</text>
        <dbReference type="Rhea" id="RHEA:14109"/>
        <dbReference type="ChEBI" id="CHEBI:15378"/>
        <dbReference type="ChEBI" id="CHEBI:17388"/>
        <dbReference type="ChEBI" id="CHEBI:57783"/>
        <dbReference type="ChEBI" id="CHEBI:58349"/>
        <dbReference type="ChEBI" id="CHEBI:60039"/>
        <dbReference type="EC" id="1.5.1.2"/>
    </reaction>
</comment>
<evidence type="ECO:0000256" key="4">
    <source>
        <dbReference type="ARBA" id="ARBA00022605"/>
    </source>
</evidence>
<evidence type="ECO:0000313" key="15">
    <source>
        <dbReference type="Proteomes" id="UP000226592"/>
    </source>
</evidence>
<dbReference type="Gene3D" id="3.40.50.720">
    <property type="entry name" value="NAD(P)-binding Rossmann-like Domain"/>
    <property type="match status" value="1"/>
</dbReference>
<evidence type="ECO:0000256" key="11">
    <source>
        <dbReference type="RuleBase" id="RU003903"/>
    </source>
</evidence>
<dbReference type="AlphaFoldDB" id="A0A2D6M1V1"/>
<evidence type="ECO:0000259" key="12">
    <source>
        <dbReference type="Pfam" id="PF03807"/>
    </source>
</evidence>
<dbReference type="Proteomes" id="UP000226592">
    <property type="component" value="Unassembled WGS sequence"/>
</dbReference>
<dbReference type="GO" id="GO:0055129">
    <property type="term" value="P:L-proline biosynthetic process"/>
    <property type="evidence" value="ECO:0007669"/>
    <property type="project" value="UniProtKB-UniRule"/>
</dbReference>
<feature type="domain" description="Pyrroline-5-carboxylate reductase dimerisation" evidence="13">
    <location>
        <begin position="158"/>
        <end position="261"/>
    </location>
</feature>
<dbReference type="InterPro" id="IPR008927">
    <property type="entry name" value="6-PGluconate_DH-like_C_sf"/>
</dbReference>
<comment type="subcellular location">
    <subcellularLocation>
        <location evidence="1 8">Cytoplasm</location>
    </subcellularLocation>
</comment>
<comment type="function">
    <text evidence="8">Catalyzes the reduction of 1-pyrroline-5-carboxylate (PCA) to L-proline.</text>
</comment>
<sequence>MIGFIGCGKMASAIIASMLDGSRLSPKEIIAFDVNQTVLQTVKEKFRIGIAENNVELVGKSEVIFLAVKPQDMAKVFREIRDVVSREKLFISIAAGVSLEELTRGLPAMGIVRVIPNIACLVGETMACYTAAESASEKDKKFVETVFSRAGKVLEVEEKKMHAITALSGSGPGFIAFFLDELSKAAVKNGLSQEEADLLAKQTFIGTAKLLSEKDIHPSTLVSMVASKGGTTEAGLKAFEQNGFSEIVEAAIKAAVRRSKVM</sequence>
<dbReference type="Pfam" id="PF03807">
    <property type="entry name" value="F420_oxidored"/>
    <property type="match status" value="1"/>
</dbReference>
<dbReference type="FunFam" id="3.40.50.720:FF:000190">
    <property type="entry name" value="Pyrroline-5-carboxylate reductase"/>
    <property type="match status" value="1"/>
</dbReference>
<proteinExistence type="inferred from homology"/>
<evidence type="ECO:0000313" key="14">
    <source>
        <dbReference type="EMBL" id="MAG22369.1"/>
    </source>
</evidence>
<evidence type="ECO:0000256" key="3">
    <source>
        <dbReference type="ARBA" id="ARBA00022490"/>
    </source>
</evidence>
<dbReference type="GO" id="GO:0005737">
    <property type="term" value="C:cytoplasm"/>
    <property type="evidence" value="ECO:0007669"/>
    <property type="project" value="UniProtKB-SubCell"/>
</dbReference>
<dbReference type="Gene3D" id="1.10.3730.10">
    <property type="entry name" value="ProC C-terminal domain-like"/>
    <property type="match status" value="1"/>
</dbReference>
<evidence type="ECO:0000256" key="9">
    <source>
        <dbReference type="NCBIfam" id="TIGR00112"/>
    </source>
</evidence>
<dbReference type="HAMAP" id="MF_01925">
    <property type="entry name" value="P5C_reductase"/>
    <property type="match status" value="1"/>
</dbReference>
<dbReference type="InterPro" id="IPR000304">
    <property type="entry name" value="Pyrroline-COOH_reductase"/>
</dbReference>
<protein>
    <recommendedName>
        <fullName evidence="8 9">Pyrroline-5-carboxylate reductase</fullName>
        <shortName evidence="8">P5C reductase</shortName>
        <shortName evidence="8">P5CR</shortName>
        <ecNumber evidence="8 9">1.5.1.2</ecNumber>
    </recommendedName>
    <alternativeName>
        <fullName evidence="8">PCA reductase</fullName>
    </alternativeName>
</protein>
<dbReference type="EC" id="1.5.1.2" evidence="8 9"/>
<dbReference type="NCBIfam" id="TIGR00112">
    <property type="entry name" value="proC"/>
    <property type="match status" value="1"/>
</dbReference>
<accession>A0A2D6M1V1</accession>
<evidence type="ECO:0000256" key="2">
    <source>
        <dbReference type="ARBA" id="ARBA00005525"/>
    </source>
</evidence>
<evidence type="ECO:0000256" key="10">
    <source>
        <dbReference type="PIRSR" id="PIRSR000193-1"/>
    </source>
</evidence>
<comment type="pathway">
    <text evidence="8 11">Amino-acid biosynthesis; L-proline biosynthesis; L-proline from L-glutamate 5-semialdehyde: step 1/1.</text>
</comment>
<dbReference type="UniPathway" id="UPA00098">
    <property type="reaction ID" value="UER00361"/>
</dbReference>
<keyword evidence="5 8" id="KW-0641">Proline biosynthesis</keyword>
<dbReference type="InterPro" id="IPR029036">
    <property type="entry name" value="P5CR_dimer"/>
</dbReference>
<comment type="caution">
    <text evidence="14">The sequence shown here is derived from an EMBL/GenBank/DDBJ whole genome shotgun (WGS) entry which is preliminary data.</text>
</comment>
<keyword evidence="6 8" id="KW-0521">NADP</keyword>
<dbReference type="FunFam" id="1.10.3730.10:FF:000001">
    <property type="entry name" value="Pyrroline-5-carboxylate reductase"/>
    <property type="match status" value="1"/>
</dbReference>
<evidence type="ECO:0000256" key="5">
    <source>
        <dbReference type="ARBA" id="ARBA00022650"/>
    </source>
</evidence>
<keyword evidence="4 8" id="KW-0028">Amino-acid biosynthesis</keyword>
<name>A0A2D6M1V1_9ARCH</name>
<dbReference type="InterPro" id="IPR053790">
    <property type="entry name" value="P5CR-like_CS"/>
</dbReference>
<dbReference type="PANTHER" id="PTHR11645">
    <property type="entry name" value="PYRROLINE-5-CARBOXYLATE REDUCTASE"/>
    <property type="match status" value="1"/>
</dbReference>
<dbReference type="SUPFAM" id="SSF48179">
    <property type="entry name" value="6-phosphogluconate dehydrogenase C-terminal domain-like"/>
    <property type="match status" value="1"/>
</dbReference>
<feature type="binding site" evidence="10">
    <location>
        <begin position="5"/>
        <end position="10"/>
    </location>
    <ligand>
        <name>NADP(+)</name>
        <dbReference type="ChEBI" id="CHEBI:58349"/>
    </ligand>
</feature>
<evidence type="ECO:0000259" key="13">
    <source>
        <dbReference type="Pfam" id="PF14748"/>
    </source>
</evidence>
<dbReference type="InterPro" id="IPR028939">
    <property type="entry name" value="P5C_Rdtase_cat_N"/>
</dbReference>
<feature type="domain" description="Pyrroline-5-carboxylate reductase catalytic N-terminal" evidence="12">
    <location>
        <begin position="2"/>
        <end position="96"/>
    </location>
</feature>
<evidence type="ECO:0000256" key="6">
    <source>
        <dbReference type="ARBA" id="ARBA00022857"/>
    </source>
</evidence>
<evidence type="ECO:0000256" key="7">
    <source>
        <dbReference type="ARBA" id="ARBA00023002"/>
    </source>
</evidence>
<dbReference type="GO" id="GO:0004735">
    <property type="term" value="F:pyrroline-5-carboxylate reductase activity"/>
    <property type="evidence" value="ECO:0007669"/>
    <property type="project" value="UniProtKB-UniRule"/>
</dbReference>
<feature type="binding site" evidence="10">
    <location>
        <position position="54"/>
    </location>
    <ligand>
        <name>NADPH</name>
        <dbReference type="ChEBI" id="CHEBI:57783"/>
    </ligand>
</feature>
<evidence type="ECO:0000256" key="8">
    <source>
        <dbReference type="HAMAP-Rule" id="MF_01925"/>
    </source>
</evidence>
<dbReference type="PANTHER" id="PTHR11645:SF0">
    <property type="entry name" value="PYRROLINE-5-CARBOXYLATE REDUCTASE 3"/>
    <property type="match status" value="1"/>
</dbReference>
<evidence type="ECO:0000256" key="1">
    <source>
        <dbReference type="ARBA" id="ARBA00004496"/>
    </source>
</evidence>
<keyword evidence="7 8" id="KW-0560">Oxidoreductase</keyword>
<dbReference type="Pfam" id="PF14748">
    <property type="entry name" value="P5CR_dimer"/>
    <property type="match status" value="1"/>
</dbReference>
<comment type="similarity">
    <text evidence="2 8 11">Belongs to the pyrroline-5-carboxylate reductase family.</text>
</comment>